<evidence type="ECO:0000256" key="1">
    <source>
        <dbReference type="SAM" id="SignalP"/>
    </source>
</evidence>
<feature type="non-terminal residue" evidence="2">
    <location>
        <position position="1"/>
    </location>
</feature>
<protein>
    <submittedName>
        <fullName evidence="2">Uncharacterized protein</fullName>
    </submittedName>
</protein>
<feature type="chain" id="PRO_5001606368" evidence="1">
    <location>
        <begin position="17"/>
        <end position="123"/>
    </location>
</feature>
<accession>A0A061SEJ8</accession>
<proteinExistence type="predicted"/>
<gene>
    <name evidence="2" type="ORF">TSPGSL018_8247</name>
</gene>
<sequence>CALVLIISLFATSCKSSEELIKQSCSVFEGDYNDPNHPGCKRHIDCDGTVSGTDGTPGCNHGEPQTSWELHGFINESKQTITIDFSPKGGPADLVGHWTGSGILFSDGNTWEKLGSNKKVSEA</sequence>
<evidence type="ECO:0000313" key="2">
    <source>
        <dbReference type="EMBL" id="JAC81300.1"/>
    </source>
</evidence>
<feature type="signal peptide" evidence="1">
    <location>
        <begin position="1"/>
        <end position="16"/>
    </location>
</feature>
<keyword evidence="1" id="KW-0732">Signal</keyword>
<organism evidence="2">
    <name type="scientific">Tetraselmis sp. GSL018</name>
    <dbReference type="NCBI Taxonomy" id="582737"/>
    <lineage>
        <taxon>Eukaryota</taxon>
        <taxon>Viridiplantae</taxon>
        <taxon>Chlorophyta</taxon>
        <taxon>core chlorophytes</taxon>
        <taxon>Chlorodendrophyceae</taxon>
        <taxon>Chlorodendrales</taxon>
        <taxon>Chlorodendraceae</taxon>
        <taxon>Tetraselmis</taxon>
    </lineage>
</organism>
<name>A0A061SEJ8_9CHLO</name>
<dbReference type="AlphaFoldDB" id="A0A061SEJ8"/>
<reference evidence="2" key="1">
    <citation type="submission" date="2014-05" db="EMBL/GenBank/DDBJ databases">
        <title>The transcriptome of the halophilic microalga Tetraselmis sp. GSL018 isolated from the Great Salt Lake, Utah.</title>
        <authorList>
            <person name="Jinkerson R.E."/>
            <person name="D'Adamo S."/>
            <person name="Posewitz M.C."/>
        </authorList>
    </citation>
    <scope>NUCLEOTIDE SEQUENCE</scope>
    <source>
        <strain evidence="2">GSL018</strain>
    </source>
</reference>
<dbReference type="EMBL" id="GBEZ01003869">
    <property type="protein sequence ID" value="JAC81300.1"/>
    <property type="molecule type" value="Transcribed_RNA"/>
</dbReference>